<keyword evidence="3 6" id="KW-0732">Signal</keyword>
<dbReference type="PANTHER" id="PTHR19277">
    <property type="entry name" value="PENTRAXIN"/>
    <property type="match status" value="1"/>
</dbReference>
<dbReference type="InterPro" id="IPR051360">
    <property type="entry name" value="Neuronal_Pentraxin_Related"/>
</dbReference>
<dbReference type="InterPro" id="IPR006558">
    <property type="entry name" value="LamG-like"/>
</dbReference>
<dbReference type="Proteomes" id="UP000813018">
    <property type="component" value="Unassembled WGS sequence"/>
</dbReference>
<keyword evidence="5" id="KW-1015">Disulfide bond</keyword>
<evidence type="ECO:0000259" key="7">
    <source>
        <dbReference type="SMART" id="SM00560"/>
    </source>
</evidence>
<dbReference type="NCBIfam" id="TIGR04183">
    <property type="entry name" value="Por_Secre_tail"/>
    <property type="match status" value="1"/>
</dbReference>
<dbReference type="RefSeq" id="WP_219876610.1">
    <property type="nucleotide sequence ID" value="NZ_JAHYXK010000004.1"/>
</dbReference>
<dbReference type="InterPro" id="IPR015919">
    <property type="entry name" value="Cadherin-like_sf"/>
</dbReference>
<evidence type="ECO:0000256" key="6">
    <source>
        <dbReference type="SAM" id="SignalP"/>
    </source>
</evidence>
<feature type="domain" description="LamG-like jellyroll fold" evidence="7">
    <location>
        <begin position="101"/>
        <end position="239"/>
    </location>
</feature>
<dbReference type="SMART" id="SM00560">
    <property type="entry name" value="LamGL"/>
    <property type="match status" value="2"/>
</dbReference>
<organism evidence="8 9">
    <name type="scientific">Pontibacter aydingkolensis</name>
    <dbReference type="NCBI Taxonomy" id="1911536"/>
    <lineage>
        <taxon>Bacteria</taxon>
        <taxon>Pseudomonadati</taxon>
        <taxon>Bacteroidota</taxon>
        <taxon>Cytophagia</taxon>
        <taxon>Cytophagales</taxon>
        <taxon>Hymenobacteraceae</taxon>
        <taxon>Pontibacter</taxon>
    </lineage>
</organism>
<keyword evidence="2" id="KW-0479">Metal-binding</keyword>
<sequence>MKSFLLAALLKVSIFSILLSGSSTVFAQTNGQCPTGLVHYFGMDEKTSTTAYKDYVSATTADCSDCPTPTDGLFAGAHQFDGSNDGLDITSISNFEWGPNSDFTIELWMQVSGNSSTNRIMIGRNATDSQMIWWIGVDPNGYVLFELRDRLRNGFVMGHDGVKVNDGKWHHVAIVRDGRVRRNKLYVDGFAVGNFEFDYPGNFESISPVNIGYLNLDNKYRYNGKLDEIMVYNRALEEPEMRERYNKGMGNYCGPELVKPAIVSDPLTFGVVGQNYIYDVNATGKPAPTFSLVTGPAGLTINSATGEITWTPASAGNFDVTVEATNSNGKATQSFKIEVKKDIGEAAGLVHHWMLNETGGTRYKDFYTPFDATTDGDFKPKPVNGAVSGAQHFDGKDDKLIVDQGRNFDWASKASFSIELWMRTTGSTAGNRVLLGRNAPESSVHWWVGVDGNGQAGFNLLDFMYEGVYVGNSGPILNDGKWHQIVAVRNGGTGTTLLYVDGEQRASGSFNHRYGFESVAPVTMGYLQSGQGYHYEGDLDEVKLFGRVLSPEEIKRRYQEVYDAITELISFTGEYRNGSVYLDWATAAEADMKSFEVERSENGEFFEKIGEVAATGNSNVRVDYKHIDADPLQDRSYYRLKINKVNGAFTYSNIVIIEHGGPIASTFILYPNPAKPGDEVSVEISNLPKEEQVQVYVSDLKGRTLAHESLTVSPNGSLQFMVPVSDNFRSGVYNVSVITAKKTLSRKLVILR</sequence>
<dbReference type="Gene3D" id="2.60.120.200">
    <property type="match status" value="2"/>
</dbReference>
<dbReference type="Gene3D" id="2.60.40.10">
    <property type="entry name" value="Immunoglobulins"/>
    <property type="match status" value="1"/>
</dbReference>
<dbReference type="InterPro" id="IPR013783">
    <property type="entry name" value="Ig-like_fold"/>
</dbReference>
<comment type="caution">
    <text evidence="8">The sequence shown here is derived from an EMBL/GenBank/DDBJ whole genome shotgun (WGS) entry which is preliminary data.</text>
</comment>
<keyword evidence="9" id="KW-1185">Reference proteome</keyword>
<accession>A0ABS7CSD8</accession>
<evidence type="ECO:0000256" key="3">
    <source>
        <dbReference type="ARBA" id="ARBA00022729"/>
    </source>
</evidence>
<dbReference type="InterPro" id="IPR013320">
    <property type="entry name" value="ConA-like_dom_sf"/>
</dbReference>
<feature type="signal peptide" evidence="6">
    <location>
        <begin position="1"/>
        <end position="27"/>
    </location>
</feature>
<dbReference type="InterPro" id="IPR026444">
    <property type="entry name" value="Secre_tail"/>
</dbReference>
<dbReference type="SUPFAM" id="SSF49899">
    <property type="entry name" value="Concanavalin A-like lectins/glucanases"/>
    <property type="match status" value="2"/>
</dbReference>
<feature type="domain" description="LamG-like jellyroll fold" evidence="7">
    <location>
        <begin position="414"/>
        <end position="552"/>
    </location>
</feature>
<evidence type="ECO:0000313" key="9">
    <source>
        <dbReference type="Proteomes" id="UP000813018"/>
    </source>
</evidence>
<dbReference type="SUPFAM" id="SSF49313">
    <property type="entry name" value="Cadherin-like"/>
    <property type="match status" value="1"/>
</dbReference>
<dbReference type="PANTHER" id="PTHR19277:SF125">
    <property type="entry name" value="B6"/>
    <property type="match status" value="1"/>
</dbReference>
<keyword evidence="4" id="KW-0106">Calcium</keyword>
<protein>
    <submittedName>
        <fullName evidence="8">Ig domain-containing protein</fullName>
    </submittedName>
</protein>
<evidence type="ECO:0000313" key="8">
    <source>
        <dbReference type="EMBL" id="MBW7466729.1"/>
    </source>
</evidence>
<comment type="cofactor">
    <cofactor evidence="1">
        <name>Ca(2+)</name>
        <dbReference type="ChEBI" id="CHEBI:29108"/>
    </cofactor>
</comment>
<evidence type="ECO:0000256" key="5">
    <source>
        <dbReference type="ARBA" id="ARBA00023157"/>
    </source>
</evidence>
<dbReference type="EMBL" id="JAHYXK010000004">
    <property type="protein sequence ID" value="MBW7466729.1"/>
    <property type="molecule type" value="Genomic_DNA"/>
</dbReference>
<gene>
    <name evidence="8" type="ORF">K0O23_06595</name>
</gene>
<evidence type="ECO:0000256" key="4">
    <source>
        <dbReference type="ARBA" id="ARBA00022837"/>
    </source>
</evidence>
<feature type="chain" id="PRO_5046268566" evidence="6">
    <location>
        <begin position="28"/>
        <end position="752"/>
    </location>
</feature>
<dbReference type="Pfam" id="PF18962">
    <property type="entry name" value="Por_Secre_tail"/>
    <property type="match status" value="1"/>
</dbReference>
<dbReference type="Pfam" id="PF13385">
    <property type="entry name" value="Laminin_G_3"/>
    <property type="match status" value="2"/>
</dbReference>
<name>A0ABS7CSD8_9BACT</name>
<dbReference type="Pfam" id="PF05345">
    <property type="entry name" value="He_PIG"/>
    <property type="match status" value="1"/>
</dbReference>
<proteinExistence type="predicted"/>
<reference evidence="8 9" key="1">
    <citation type="journal article" date="2016" name="Int. J. Syst. Evol. Microbiol.">
        <title>Pontibacter aydingkolensis sp. nov., isolated from soil of a salt lake.</title>
        <authorList>
            <person name="Osman G."/>
            <person name="Zhang T."/>
            <person name="Lou K."/>
            <person name="Gao Y."/>
            <person name="Chang W."/>
            <person name="Lin Q."/>
            <person name="Yang H.M."/>
            <person name="Huo X.D."/>
            <person name="Wang N."/>
        </authorList>
    </citation>
    <scope>NUCLEOTIDE SEQUENCE [LARGE SCALE GENOMIC DNA]</scope>
    <source>
        <strain evidence="8 9">KACC 19255</strain>
    </source>
</reference>
<evidence type="ECO:0000256" key="1">
    <source>
        <dbReference type="ARBA" id="ARBA00001913"/>
    </source>
</evidence>
<evidence type="ECO:0000256" key="2">
    <source>
        <dbReference type="ARBA" id="ARBA00022723"/>
    </source>
</evidence>